<evidence type="ECO:0000313" key="5">
    <source>
        <dbReference type="Proteomes" id="UP000223370"/>
    </source>
</evidence>
<organism evidence="4 5">
    <name type="scientific">Secundilactobacillus silagincola</name>
    <dbReference type="NCBI Taxonomy" id="1714681"/>
    <lineage>
        <taxon>Bacteria</taxon>
        <taxon>Bacillati</taxon>
        <taxon>Bacillota</taxon>
        <taxon>Bacilli</taxon>
        <taxon>Lactobacillales</taxon>
        <taxon>Lactobacillaceae</taxon>
        <taxon>Secundilactobacillus</taxon>
    </lineage>
</organism>
<dbReference type="EMBL" id="BCMJ01000008">
    <property type="protein sequence ID" value="GAX08706.1"/>
    <property type="molecule type" value="Genomic_DNA"/>
</dbReference>
<comment type="subcellular location">
    <subcellularLocation>
        <location evidence="1">Cell surface</location>
    </subcellularLocation>
</comment>
<keyword evidence="3" id="KW-0812">Transmembrane</keyword>
<gene>
    <name evidence="4" type="ORF">IWT5_01867</name>
</gene>
<reference evidence="4 5" key="1">
    <citation type="submission" date="2015-11" db="EMBL/GenBank/DDBJ databases">
        <title>Draft genome sequences of new species of the genus Lactobacillus isolated from orchardgrass silage.</title>
        <authorList>
            <person name="Tohno M."/>
            <person name="Tanizawa Y."/>
            <person name="Arita M."/>
        </authorList>
    </citation>
    <scope>NUCLEOTIDE SEQUENCE [LARGE SCALE GENOMIC DNA]</scope>
    <source>
        <strain evidence="4 5">IWT5</strain>
    </source>
</reference>
<dbReference type="RefSeq" id="WP_098825662.1">
    <property type="nucleotide sequence ID" value="NZ_BCMJ01000008.1"/>
</dbReference>
<accession>A0A1Z5J490</accession>
<feature type="transmembrane region" description="Helical" evidence="3">
    <location>
        <begin position="12"/>
        <end position="33"/>
    </location>
</feature>
<dbReference type="OrthoDB" id="2249439at2"/>
<dbReference type="GO" id="GO:0009986">
    <property type="term" value="C:cell surface"/>
    <property type="evidence" value="ECO:0007669"/>
    <property type="project" value="UniProtKB-SubCell"/>
</dbReference>
<dbReference type="Proteomes" id="UP000223370">
    <property type="component" value="Unassembled WGS sequence"/>
</dbReference>
<evidence type="ECO:0000313" key="4">
    <source>
        <dbReference type="EMBL" id="GAX08706.1"/>
    </source>
</evidence>
<protein>
    <recommendedName>
        <fullName evidence="6">Competence protein ComGD</fullName>
    </recommendedName>
</protein>
<dbReference type="Pfam" id="PF07963">
    <property type="entry name" value="N_methyl"/>
    <property type="match status" value="1"/>
</dbReference>
<evidence type="ECO:0000256" key="1">
    <source>
        <dbReference type="ARBA" id="ARBA00004241"/>
    </source>
</evidence>
<dbReference type="InterPro" id="IPR012902">
    <property type="entry name" value="N_methyl_site"/>
</dbReference>
<keyword evidence="3" id="KW-0472">Membrane</keyword>
<keyword evidence="3" id="KW-1133">Transmembrane helix</keyword>
<keyword evidence="5" id="KW-1185">Reference proteome</keyword>
<proteinExistence type="predicted"/>
<evidence type="ECO:0008006" key="6">
    <source>
        <dbReference type="Google" id="ProtNLM"/>
    </source>
</evidence>
<name>A0A1Z5J490_9LACO</name>
<evidence type="ECO:0000256" key="2">
    <source>
        <dbReference type="ARBA" id="ARBA00023287"/>
    </source>
</evidence>
<dbReference type="NCBIfam" id="TIGR02532">
    <property type="entry name" value="IV_pilin_GFxxxE"/>
    <property type="match status" value="1"/>
</dbReference>
<dbReference type="AlphaFoldDB" id="A0A1Z5J490"/>
<sequence>MATKLKPVREGFTMIEMLITLLIVSSILVLVMVGSQRFSRSSLQTERAFWESFDGYWKQALYEAQYHGRSTDISIEKGSPIVFRTAQKEKSLALPRSIHPDQSEKLSIRSDGTTSPRTVIFKSDIDQRIYRLVIQMGWGVYHVDREKA</sequence>
<dbReference type="GO" id="GO:0030420">
    <property type="term" value="P:establishment of competence for transformation"/>
    <property type="evidence" value="ECO:0007669"/>
    <property type="project" value="UniProtKB-KW"/>
</dbReference>
<comment type="caution">
    <text evidence="4">The sequence shown here is derived from an EMBL/GenBank/DDBJ whole genome shotgun (WGS) entry which is preliminary data.</text>
</comment>
<evidence type="ECO:0000256" key="3">
    <source>
        <dbReference type="SAM" id="Phobius"/>
    </source>
</evidence>
<keyword evidence="2" id="KW-0178">Competence</keyword>